<evidence type="ECO:0000256" key="1">
    <source>
        <dbReference type="ARBA" id="ARBA00004613"/>
    </source>
</evidence>
<proteinExistence type="predicted"/>
<feature type="region of interest" description="Disordered" evidence="8">
    <location>
        <begin position="24"/>
        <end position="46"/>
    </location>
</feature>
<dbReference type="PROSITE" id="PS51257">
    <property type="entry name" value="PROKAR_LIPOPROTEIN"/>
    <property type="match status" value="1"/>
</dbReference>
<dbReference type="SUPFAM" id="SSF53474">
    <property type="entry name" value="alpha/beta-Hydrolases"/>
    <property type="match status" value="1"/>
</dbReference>
<dbReference type="InterPro" id="IPR010126">
    <property type="entry name" value="Esterase_phb"/>
</dbReference>
<dbReference type="InterPro" id="IPR029058">
    <property type="entry name" value="AB_hydrolase_fold"/>
</dbReference>
<evidence type="ECO:0000256" key="3">
    <source>
        <dbReference type="ARBA" id="ARBA00022651"/>
    </source>
</evidence>
<dbReference type="PANTHER" id="PTHR38050">
    <property type="match status" value="1"/>
</dbReference>
<comment type="caution">
    <text evidence="10">The sequence shown here is derived from an EMBL/GenBank/DDBJ whole genome shotgun (WGS) entry which is preliminary data.</text>
</comment>
<accession>A0ABS4QRS2</accession>
<evidence type="ECO:0000256" key="8">
    <source>
        <dbReference type="SAM" id="MobiDB-lite"/>
    </source>
</evidence>
<dbReference type="EMBL" id="JAGGMR010000001">
    <property type="protein sequence ID" value="MBP2194389.1"/>
    <property type="molecule type" value="Genomic_DNA"/>
</dbReference>
<sequence length="298" mass="31170">MSWLRGIGAIAIVLTAVAAVSCGDSGGEQKPSTSTAAPPADKPAPGDHTVTLEFAGKARTYTVHAPPGYDGSTALPLVVVMHYRPGTSAEIAQTTGMNAKADQENFLVVYPQGLNDAYNALVCCGSEDDVGFIGQVVTRMTGLWKADPKRVYATGISNGADMSYKLAVELPATFKAIAPVSGGFIGDRALRDAAYKPAAPVSVITFLGGKDRAAAQLGLGVDTWRQRQGCAADPVPQEFPRGITLTAGKCADGSDMHVYKLPEMGHSWPGAQRGGLVDPGAGLNATDLIWEFFRTRTS</sequence>
<dbReference type="InterPro" id="IPR043595">
    <property type="entry name" value="FaeB/C/D"/>
</dbReference>
<evidence type="ECO:0000256" key="7">
    <source>
        <dbReference type="ARBA" id="ARBA00023326"/>
    </source>
</evidence>
<keyword evidence="7" id="KW-0624">Polysaccharide degradation</keyword>
<evidence type="ECO:0000313" key="11">
    <source>
        <dbReference type="Proteomes" id="UP001519325"/>
    </source>
</evidence>
<reference evidence="10 11" key="1">
    <citation type="submission" date="2021-03" db="EMBL/GenBank/DDBJ databases">
        <title>Sequencing the genomes of 1000 actinobacteria strains.</title>
        <authorList>
            <person name="Klenk H.-P."/>
        </authorList>
    </citation>
    <scope>NUCLEOTIDE SEQUENCE [LARGE SCALE GENOMIC DNA]</scope>
    <source>
        <strain evidence="10 11">DSM 45516</strain>
    </source>
</reference>
<keyword evidence="11" id="KW-1185">Reference proteome</keyword>
<gene>
    <name evidence="10" type="ORF">BJ987_007290</name>
</gene>
<evidence type="ECO:0000313" key="10">
    <source>
        <dbReference type="EMBL" id="MBP2194389.1"/>
    </source>
</evidence>
<evidence type="ECO:0000256" key="9">
    <source>
        <dbReference type="SAM" id="SignalP"/>
    </source>
</evidence>
<feature type="chain" id="PRO_5046189017" evidence="9">
    <location>
        <begin position="19"/>
        <end position="298"/>
    </location>
</feature>
<dbReference type="Pfam" id="PF10503">
    <property type="entry name" value="Esterase_PHB"/>
    <property type="match status" value="1"/>
</dbReference>
<dbReference type="Proteomes" id="UP001519325">
    <property type="component" value="Unassembled WGS sequence"/>
</dbReference>
<protein>
    <submittedName>
        <fullName evidence="10">Polyhydroxybutyrate depolymerase</fullName>
    </submittedName>
</protein>
<keyword evidence="2" id="KW-0964">Secreted</keyword>
<dbReference type="RefSeq" id="WP_209897522.1">
    <property type="nucleotide sequence ID" value="NZ_JAGGMR010000001.1"/>
</dbReference>
<organism evidence="10 11">
    <name type="scientific">Nocardia goodfellowii</name>
    <dbReference type="NCBI Taxonomy" id="882446"/>
    <lineage>
        <taxon>Bacteria</taxon>
        <taxon>Bacillati</taxon>
        <taxon>Actinomycetota</taxon>
        <taxon>Actinomycetes</taxon>
        <taxon>Mycobacteriales</taxon>
        <taxon>Nocardiaceae</taxon>
        <taxon>Nocardia</taxon>
    </lineage>
</organism>
<comment type="subcellular location">
    <subcellularLocation>
        <location evidence="1">Secreted</location>
    </subcellularLocation>
</comment>
<keyword evidence="4 9" id="KW-0732">Signal</keyword>
<evidence type="ECO:0000256" key="6">
    <source>
        <dbReference type="ARBA" id="ARBA00023277"/>
    </source>
</evidence>
<keyword evidence="6" id="KW-0119">Carbohydrate metabolism</keyword>
<feature type="signal peptide" evidence="9">
    <location>
        <begin position="1"/>
        <end position="18"/>
    </location>
</feature>
<evidence type="ECO:0000256" key="2">
    <source>
        <dbReference type="ARBA" id="ARBA00022525"/>
    </source>
</evidence>
<keyword evidence="3" id="KW-0858">Xylan degradation</keyword>
<evidence type="ECO:0000256" key="4">
    <source>
        <dbReference type="ARBA" id="ARBA00022729"/>
    </source>
</evidence>
<feature type="compositionally biased region" description="Low complexity" evidence="8">
    <location>
        <begin position="30"/>
        <end position="39"/>
    </location>
</feature>
<keyword evidence="5" id="KW-0378">Hydrolase</keyword>
<evidence type="ECO:0000256" key="5">
    <source>
        <dbReference type="ARBA" id="ARBA00022801"/>
    </source>
</evidence>
<name>A0ABS4QRS2_9NOCA</name>
<dbReference type="Gene3D" id="3.40.50.1820">
    <property type="entry name" value="alpha/beta hydrolase"/>
    <property type="match status" value="1"/>
</dbReference>
<dbReference type="PANTHER" id="PTHR38050:SF2">
    <property type="entry name" value="FERULOYL ESTERASE C-RELATED"/>
    <property type="match status" value="1"/>
</dbReference>